<reference evidence="2 3" key="1">
    <citation type="submission" date="2023-02" db="EMBL/GenBank/DDBJ databases">
        <title>Genome sequence of Lentisphaera profundi SAORIC-696.</title>
        <authorList>
            <person name="Kim e."/>
            <person name="Cho J.-C."/>
            <person name="Choi A."/>
            <person name="Kang I."/>
        </authorList>
    </citation>
    <scope>NUCLEOTIDE SEQUENCE [LARGE SCALE GENOMIC DNA]</scope>
    <source>
        <strain evidence="2 3">SAORIC-696</strain>
    </source>
</reference>
<gene>
    <name evidence="2" type="ORF">PQO03_07785</name>
</gene>
<dbReference type="RefSeq" id="WP_274149318.1">
    <property type="nucleotide sequence ID" value="NZ_CP117811.1"/>
</dbReference>
<accession>A0ABY7VQU9</accession>
<name>A0ABY7VQU9_9BACT</name>
<evidence type="ECO:0000313" key="2">
    <source>
        <dbReference type="EMBL" id="WDE95620.1"/>
    </source>
</evidence>
<dbReference type="Proteomes" id="UP001214250">
    <property type="component" value="Chromosome 1"/>
</dbReference>
<evidence type="ECO:0000256" key="1">
    <source>
        <dbReference type="SAM" id="SignalP"/>
    </source>
</evidence>
<protein>
    <submittedName>
        <fullName evidence="2">YfiR family protein</fullName>
    </submittedName>
</protein>
<evidence type="ECO:0000313" key="3">
    <source>
        <dbReference type="Proteomes" id="UP001214250"/>
    </source>
</evidence>
<organism evidence="2 3">
    <name type="scientific">Lentisphaera profundi</name>
    <dbReference type="NCBI Taxonomy" id="1658616"/>
    <lineage>
        <taxon>Bacteria</taxon>
        <taxon>Pseudomonadati</taxon>
        <taxon>Lentisphaerota</taxon>
        <taxon>Lentisphaeria</taxon>
        <taxon>Lentisphaerales</taxon>
        <taxon>Lentisphaeraceae</taxon>
        <taxon>Lentisphaera</taxon>
    </lineage>
</organism>
<dbReference type="InterPro" id="IPR025293">
    <property type="entry name" value="YfiR/HmsC-like"/>
</dbReference>
<keyword evidence="3" id="KW-1185">Reference proteome</keyword>
<feature type="chain" id="PRO_5045387105" evidence="1">
    <location>
        <begin position="22"/>
        <end position="179"/>
    </location>
</feature>
<dbReference type="Pfam" id="PF13689">
    <property type="entry name" value="DUF4154"/>
    <property type="match status" value="1"/>
</dbReference>
<sequence>MYKIFRNLSFLLLVLCTSALGGDTVPRTESEVKAAFLFTFLKYLEHSGNKTEPIIITVVGKDPFSGALKKYAGRQVKGREVKLVYLDHNIKDIEKGSKSHLLYIDDSAILLQKKVLKLYEPYKPLTIADNEWFLESGGMINFVTMSRKIRWEVNHQVIKKNDIAISSKVLRLAVNKENK</sequence>
<dbReference type="EMBL" id="CP117811">
    <property type="protein sequence ID" value="WDE95620.1"/>
    <property type="molecule type" value="Genomic_DNA"/>
</dbReference>
<proteinExistence type="predicted"/>
<keyword evidence="1" id="KW-0732">Signal</keyword>
<feature type="signal peptide" evidence="1">
    <location>
        <begin position="1"/>
        <end position="21"/>
    </location>
</feature>